<proteinExistence type="inferred from homology"/>
<dbReference type="Proteomes" id="UP000000798">
    <property type="component" value="Chromosome"/>
</dbReference>
<evidence type="ECO:0000259" key="10">
    <source>
        <dbReference type="Pfam" id="PF02602"/>
    </source>
</evidence>
<dbReference type="PIR" id="E70452">
    <property type="entry name" value="E70452"/>
</dbReference>
<evidence type="ECO:0000256" key="3">
    <source>
        <dbReference type="ARBA" id="ARBA00013109"/>
    </source>
</evidence>
<evidence type="ECO:0000256" key="8">
    <source>
        <dbReference type="ARBA" id="ARBA00048617"/>
    </source>
</evidence>
<dbReference type="PANTHER" id="PTHR38042:SF1">
    <property type="entry name" value="UROPORPHYRINOGEN-III SYNTHASE, CHLOROPLASTIC"/>
    <property type="match status" value="1"/>
</dbReference>
<dbReference type="GO" id="GO:0004852">
    <property type="term" value="F:uroporphyrinogen-III synthase activity"/>
    <property type="evidence" value="ECO:0000318"/>
    <property type="project" value="GO_Central"/>
</dbReference>
<dbReference type="GO" id="GO:0006780">
    <property type="term" value="P:uroporphyrinogen III biosynthetic process"/>
    <property type="evidence" value="ECO:0007669"/>
    <property type="project" value="UniProtKB-UniRule"/>
</dbReference>
<dbReference type="AlphaFoldDB" id="O67647"/>
<evidence type="ECO:0000313" key="12">
    <source>
        <dbReference type="Proteomes" id="UP000000798"/>
    </source>
</evidence>
<dbReference type="InParanoid" id="O67647"/>
<reference evidence="11 12" key="1">
    <citation type="journal article" date="1998" name="Nature">
        <title>The complete genome of the hyperthermophilic bacterium Aquifex aeolicus.</title>
        <authorList>
            <person name="Deckert G."/>
            <person name="Warren P.V."/>
            <person name="Gaasterland T."/>
            <person name="Young W.G."/>
            <person name="Lenox A.L."/>
            <person name="Graham D.E."/>
            <person name="Overbeek R."/>
            <person name="Snead M.A."/>
            <person name="Keller M."/>
            <person name="Aujay M."/>
            <person name="Huber R."/>
            <person name="Feldman R.A."/>
            <person name="Short J.M."/>
            <person name="Olson G.J."/>
            <person name="Swanson R.V."/>
        </authorList>
    </citation>
    <scope>NUCLEOTIDE SEQUENCE [LARGE SCALE GENOMIC DNA]</scope>
    <source>
        <strain evidence="11 12">VF5</strain>
    </source>
</reference>
<evidence type="ECO:0000256" key="2">
    <source>
        <dbReference type="ARBA" id="ARBA00008133"/>
    </source>
</evidence>
<comment type="function">
    <text evidence="6 9">Catalyzes cyclization of the linear tetrapyrrole, hydroxymethylbilane, to the macrocyclic uroporphyrinogen III.</text>
</comment>
<dbReference type="EnsemblBacteria" id="AAC07611">
    <property type="protein sequence ID" value="AAC07611"/>
    <property type="gene ID" value="aq_1771"/>
</dbReference>
<dbReference type="UniPathway" id="UPA00251">
    <property type="reaction ID" value="UER00320"/>
</dbReference>
<dbReference type="Pfam" id="PF02602">
    <property type="entry name" value="HEM4"/>
    <property type="match status" value="1"/>
</dbReference>
<dbReference type="DNASU" id="1193362"/>
<comment type="similarity">
    <text evidence="2 9">Belongs to the uroporphyrinogen-III synthase family.</text>
</comment>
<dbReference type="InterPro" id="IPR039793">
    <property type="entry name" value="UROS/Hem4"/>
</dbReference>
<dbReference type="NCBIfam" id="NF004594">
    <property type="entry name" value="PRK05928.4-3"/>
    <property type="match status" value="1"/>
</dbReference>
<accession>O67647</accession>
<sequence>MWMYIHKIMKLSYKRVILTRELEDIKKDKPLFEREGFKVLELPLIQTKVLEFNLPDEEFDYIVFQSKKAVKIFLGKVNLKGNKKIVAVGKKTAEELEKLGYKADFIPENESAKGLIELFKRLPKGKVLIPRSKIGRTELIKFLKETSFEVFALDVYTTEYVFYTREELLEKLNKGDFIIFYSPSAVKAFFANLQMHKIPKDSLSLKFVAIGKTTKEELQKHSVKNVITSERPSTEDIVKKLKELARDLQK</sequence>
<evidence type="ECO:0000256" key="9">
    <source>
        <dbReference type="RuleBase" id="RU366031"/>
    </source>
</evidence>
<evidence type="ECO:0000256" key="1">
    <source>
        <dbReference type="ARBA" id="ARBA00004772"/>
    </source>
</evidence>
<keyword evidence="5 9" id="KW-0627">Porphyrin biosynthesis</keyword>
<dbReference type="eggNOG" id="COG1587">
    <property type="taxonomic scope" value="Bacteria"/>
</dbReference>
<dbReference type="PANTHER" id="PTHR38042">
    <property type="entry name" value="UROPORPHYRINOGEN-III SYNTHASE, CHLOROPLASTIC"/>
    <property type="match status" value="1"/>
</dbReference>
<gene>
    <name evidence="11" type="ordered locus">aq_1771</name>
</gene>
<evidence type="ECO:0000256" key="6">
    <source>
        <dbReference type="ARBA" id="ARBA00037589"/>
    </source>
</evidence>
<dbReference type="GO" id="GO:0006782">
    <property type="term" value="P:protoporphyrinogen IX biosynthetic process"/>
    <property type="evidence" value="ECO:0007669"/>
    <property type="project" value="UniProtKB-UniRule"/>
</dbReference>
<dbReference type="SUPFAM" id="SSF69618">
    <property type="entry name" value="HemD-like"/>
    <property type="match status" value="1"/>
</dbReference>
<comment type="catalytic activity">
    <reaction evidence="8 9">
        <text>hydroxymethylbilane = uroporphyrinogen III + H2O</text>
        <dbReference type="Rhea" id="RHEA:18965"/>
        <dbReference type="ChEBI" id="CHEBI:15377"/>
        <dbReference type="ChEBI" id="CHEBI:57308"/>
        <dbReference type="ChEBI" id="CHEBI:57845"/>
        <dbReference type="EC" id="4.2.1.75"/>
    </reaction>
</comment>
<dbReference type="CDD" id="cd06578">
    <property type="entry name" value="HemD"/>
    <property type="match status" value="1"/>
</dbReference>
<protein>
    <recommendedName>
        <fullName evidence="7 9">Uroporphyrinogen-III synthase</fullName>
        <ecNumber evidence="3 9">4.2.1.75</ecNumber>
    </recommendedName>
</protein>
<dbReference type="Gene3D" id="3.40.50.10090">
    <property type="match status" value="2"/>
</dbReference>
<keyword evidence="4 9" id="KW-0456">Lyase</keyword>
<dbReference type="InterPro" id="IPR036108">
    <property type="entry name" value="4pyrrol_syn_uPrphyn_synt_sf"/>
</dbReference>
<dbReference type="HOGENOM" id="CLU_011276_9_5_0"/>
<dbReference type="EC" id="4.2.1.75" evidence="3 9"/>
<dbReference type="InterPro" id="IPR003754">
    <property type="entry name" value="4pyrrol_synth_uPrphyn_synth"/>
</dbReference>
<organism evidence="11 12">
    <name type="scientific">Aquifex aeolicus (strain VF5)</name>
    <dbReference type="NCBI Taxonomy" id="224324"/>
    <lineage>
        <taxon>Bacteria</taxon>
        <taxon>Pseudomonadati</taxon>
        <taxon>Aquificota</taxon>
        <taxon>Aquificia</taxon>
        <taxon>Aquificales</taxon>
        <taxon>Aquificaceae</taxon>
        <taxon>Aquifex</taxon>
    </lineage>
</organism>
<evidence type="ECO:0000256" key="7">
    <source>
        <dbReference type="ARBA" id="ARBA00040167"/>
    </source>
</evidence>
<feature type="domain" description="Tetrapyrrole biosynthesis uroporphyrinogen III synthase" evidence="10">
    <location>
        <begin position="30"/>
        <end position="238"/>
    </location>
</feature>
<dbReference type="EMBL" id="AE000657">
    <property type="protein sequence ID" value="AAC07611.1"/>
    <property type="molecule type" value="Genomic_DNA"/>
</dbReference>
<dbReference type="OrthoDB" id="9815856at2"/>
<evidence type="ECO:0000313" key="11">
    <source>
        <dbReference type="EMBL" id="AAC07611.1"/>
    </source>
</evidence>
<name>O67647_AQUAE</name>
<evidence type="ECO:0000256" key="4">
    <source>
        <dbReference type="ARBA" id="ARBA00023239"/>
    </source>
</evidence>
<dbReference type="STRING" id="224324.aq_1771"/>
<evidence type="ECO:0000256" key="5">
    <source>
        <dbReference type="ARBA" id="ARBA00023244"/>
    </source>
</evidence>
<keyword evidence="12" id="KW-1185">Reference proteome</keyword>
<dbReference type="KEGG" id="aae:aq_1771"/>
<comment type="pathway">
    <text evidence="1 9">Porphyrin-containing compound metabolism; protoporphyrin-IX biosynthesis; coproporphyrinogen-III from 5-aminolevulinate: step 3/4.</text>
</comment>